<dbReference type="Gene3D" id="3.40.190.10">
    <property type="entry name" value="Periplasmic binding protein-like II"/>
    <property type="match status" value="2"/>
</dbReference>
<dbReference type="Pfam" id="PF01547">
    <property type="entry name" value="SBP_bac_1"/>
    <property type="match status" value="1"/>
</dbReference>
<name>A0A1I1XPX8_9ACTN</name>
<dbReference type="InterPro" id="IPR006059">
    <property type="entry name" value="SBP"/>
</dbReference>
<keyword evidence="4" id="KW-1185">Reference proteome</keyword>
<protein>
    <submittedName>
        <fullName evidence="3">Carbohydrate ABC transporter substrate-binding protein, CUT1 family</fullName>
    </submittedName>
</protein>
<evidence type="ECO:0000313" key="4">
    <source>
        <dbReference type="Proteomes" id="UP000199323"/>
    </source>
</evidence>
<dbReference type="Proteomes" id="UP000199323">
    <property type="component" value="Unassembled WGS sequence"/>
</dbReference>
<reference evidence="4" key="1">
    <citation type="submission" date="2016-10" db="EMBL/GenBank/DDBJ databases">
        <authorList>
            <person name="Varghese N."/>
            <person name="Submissions S."/>
        </authorList>
    </citation>
    <scope>NUCLEOTIDE SEQUENCE [LARGE SCALE GENOMIC DNA]</scope>
    <source>
        <strain evidence="4">CGMCC 4.3510</strain>
    </source>
</reference>
<dbReference type="PANTHER" id="PTHR43649:SF29">
    <property type="entry name" value="OSMOPROTECTIVE COMPOUNDS-BINDING PROTEIN GGTB"/>
    <property type="match status" value="1"/>
</dbReference>
<evidence type="ECO:0000256" key="2">
    <source>
        <dbReference type="ARBA" id="ARBA00022448"/>
    </source>
</evidence>
<dbReference type="SUPFAM" id="SSF53850">
    <property type="entry name" value="Periplasmic binding protein-like II"/>
    <property type="match status" value="1"/>
</dbReference>
<evidence type="ECO:0000256" key="1">
    <source>
        <dbReference type="ARBA" id="ARBA00008520"/>
    </source>
</evidence>
<dbReference type="InterPro" id="IPR006311">
    <property type="entry name" value="TAT_signal"/>
</dbReference>
<dbReference type="AlphaFoldDB" id="A0A1I1XPX8"/>
<comment type="similarity">
    <text evidence="1">Belongs to the bacterial solute-binding protein 1 family.</text>
</comment>
<sequence length="451" mass="48651">MSDVESAGSGNNAGVSPTRRNVLRGVAGAAGVAMAGGLLAACGSDDDKKSSPSKSSGGTVGGTVTFGSNYSDAAPKAAFAALTQAAAASTKAQVKINTVDHNTFQQNITSYLQGTPDDLFTWFAGYRMQYFAAQGLAQPLDDVWEKIGGNFGDAAKKLSTGLDGHQYLVPLYNYPWVVFYNKSQFKAKGYSIPTTWDDYIALAKKMKGDGIVPIAFGDKDGWPALGTFDILNMRINGYDYHVKLMKHEIPWTDQGVHTVFQHWAEIMPYMQTGANGRIWQDAAKTLETKKAGMMFQGTNQVAAQYVSDKANLDDLDFFTFPAINPAYGQDYMDAPTDGFMLSKKAKNPDAAKAILEYIGTGQAESDFLKTDQWDVGLATGLQVPTYNAIQKKSVTEIAKCKAVAQFMDRDADPAMATAMISIIQKFIDDPSTGNIASLQKSAESQAKAIYS</sequence>
<dbReference type="PANTHER" id="PTHR43649">
    <property type="entry name" value="ARABINOSE-BINDING PROTEIN-RELATED"/>
    <property type="match status" value="1"/>
</dbReference>
<accession>A0A1I1XPX8</accession>
<dbReference type="STRING" id="380248.SAMN05216251_101482"/>
<proteinExistence type="inferred from homology"/>
<dbReference type="PROSITE" id="PS51318">
    <property type="entry name" value="TAT"/>
    <property type="match status" value="1"/>
</dbReference>
<gene>
    <name evidence="3" type="ORF">SAMN05216251_101482</name>
</gene>
<keyword evidence="2" id="KW-0813">Transport</keyword>
<evidence type="ECO:0000313" key="3">
    <source>
        <dbReference type="EMBL" id="SFE09364.1"/>
    </source>
</evidence>
<organism evidence="3 4">
    <name type="scientific">Actinacidiphila alni</name>
    <dbReference type="NCBI Taxonomy" id="380248"/>
    <lineage>
        <taxon>Bacteria</taxon>
        <taxon>Bacillati</taxon>
        <taxon>Actinomycetota</taxon>
        <taxon>Actinomycetes</taxon>
        <taxon>Kitasatosporales</taxon>
        <taxon>Streptomycetaceae</taxon>
        <taxon>Actinacidiphila</taxon>
    </lineage>
</organism>
<dbReference type="EMBL" id="FONG01000001">
    <property type="protein sequence ID" value="SFE09364.1"/>
    <property type="molecule type" value="Genomic_DNA"/>
</dbReference>
<dbReference type="InterPro" id="IPR050490">
    <property type="entry name" value="Bact_solute-bd_prot1"/>
</dbReference>